<evidence type="ECO:0000256" key="6">
    <source>
        <dbReference type="ARBA" id="ARBA00022763"/>
    </source>
</evidence>
<keyword evidence="8 9" id="KW-0234">DNA repair</keyword>
<keyword evidence="14" id="KW-1185">Reference proteome</keyword>
<dbReference type="InterPro" id="IPR036895">
    <property type="entry name" value="Uracil-DNA_glycosylase-like_sf"/>
</dbReference>
<evidence type="ECO:0000256" key="1">
    <source>
        <dbReference type="ARBA" id="ARBA00001400"/>
    </source>
</evidence>
<keyword evidence="7 9" id="KW-0378">Hydrolase</keyword>
<evidence type="ECO:0000256" key="10">
    <source>
        <dbReference type="PROSITE-ProRule" id="PRU10072"/>
    </source>
</evidence>
<dbReference type="EMBL" id="JACHXK010000002">
    <property type="protein sequence ID" value="MBB3109129.1"/>
    <property type="molecule type" value="Genomic_DNA"/>
</dbReference>
<evidence type="ECO:0000256" key="7">
    <source>
        <dbReference type="ARBA" id="ARBA00022801"/>
    </source>
</evidence>
<comment type="similarity">
    <text evidence="3 9 11">Belongs to the uracil-DNA glycosylase (UDG) superfamily. UNG family.</text>
</comment>
<sequence>MSTIFKNDWASILGPELEQPYYREMRAYLAEQYRTTPIYPSMHDIFNALHYTAYEETRVVILGQDPYHGPGQAHGFSFSVQPGVKTPPSLQNIFKELHEDLGCPIPDHGNLLAWAKQGVLLLNNVLTVQAGLAASHQGIGWERFTDRIVAALNERERPLVFILWGKHAQEKAASIDTDRHCVIASPHPSPFAAHRGFFGSRPFSRTNAFLKRIGNQEIDWCVPSLAELETAAGDSQSSQ</sequence>
<feature type="active site" description="Proton acceptor" evidence="9 10">
    <location>
        <position position="65"/>
    </location>
</feature>
<dbReference type="NCBIfam" id="NF003588">
    <property type="entry name" value="PRK05254.1-1"/>
    <property type="match status" value="1"/>
</dbReference>
<dbReference type="GO" id="GO:0097510">
    <property type="term" value="P:base-excision repair, AP site formation via deaminated base removal"/>
    <property type="evidence" value="ECO:0007669"/>
    <property type="project" value="TreeGrafter"/>
</dbReference>
<dbReference type="NCBIfam" id="TIGR00628">
    <property type="entry name" value="ung"/>
    <property type="match status" value="1"/>
</dbReference>
<dbReference type="HAMAP" id="MF_00148">
    <property type="entry name" value="UDG"/>
    <property type="match status" value="1"/>
</dbReference>
<comment type="subcellular location">
    <subcellularLocation>
        <location evidence="9">Cytoplasm</location>
    </subcellularLocation>
</comment>
<dbReference type="GO" id="GO:0004844">
    <property type="term" value="F:uracil DNA N-glycosylase activity"/>
    <property type="evidence" value="ECO:0007669"/>
    <property type="project" value="UniProtKB-UniRule"/>
</dbReference>
<evidence type="ECO:0000256" key="5">
    <source>
        <dbReference type="ARBA" id="ARBA00018429"/>
    </source>
</evidence>
<dbReference type="InterPro" id="IPR005122">
    <property type="entry name" value="Uracil-DNA_glycosylase-like"/>
</dbReference>
<keyword evidence="6 9" id="KW-0227">DNA damage</keyword>
<dbReference type="RefSeq" id="WP_183597921.1">
    <property type="nucleotide sequence ID" value="NZ_JACHXK010000002.1"/>
</dbReference>
<comment type="function">
    <text evidence="2 9 11">Excises uracil residues from the DNA which can arise as a result of misincorporation of dUMP residues by DNA polymerase or due to deamination of cytosine.</text>
</comment>
<evidence type="ECO:0000256" key="4">
    <source>
        <dbReference type="ARBA" id="ARBA00012030"/>
    </source>
</evidence>
<keyword evidence="9" id="KW-0963">Cytoplasm</keyword>
<dbReference type="PROSITE" id="PS00130">
    <property type="entry name" value="U_DNA_GLYCOSYLASE"/>
    <property type="match status" value="1"/>
</dbReference>
<dbReference type="Gene3D" id="3.40.470.10">
    <property type="entry name" value="Uracil-DNA glycosylase-like domain"/>
    <property type="match status" value="1"/>
</dbReference>
<proteinExistence type="inferred from homology"/>
<dbReference type="NCBIfam" id="NF003591">
    <property type="entry name" value="PRK05254.1-4"/>
    <property type="match status" value="1"/>
</dbReference>
<dbReference type="PANTHER" id="PTHR11264">
    <property type="entry name" value="URACIL-DNA GLYCOSYLASE"/>
    <property type="match status" value="1"/>
</dbReference>
<evidence type="ECO:0000256" key="11">
    <source>
        <dbReference type="RuleBase" id="RU003780"/>
    </source>
</evidence>
<reference evidence="13 14" key="1">
    <citation type="submission" date="2020-08" db="EMBL/GenBank/DDBJ databases">
        <title>Genomic Encyclopedia of Type Strains, Phase III (KMG-III): the genomes of soil and plant-associated and newly described type strains.</title>
        <authorList>
            <person name="Whitman W."/>
        </authorList>
    </citation>
    <scope>NUCLEOTIDE SEQUENCE [LARGE SCALE GENOMIC DNA]</scope>
    <source>
        <strain evidence="13 14">CECT 5862</strain>
    </source>
</reference>
<dbReference type="FunFam" id="3.40.470.10:FF:000001">
    <property type="entry name" value="Uracil-DNA glycosylase"/>
    <property type="match status" value="1"/>
</dbReference>
<dbReference type="GO" id="GO:0005737">
    <property type="term" value="C:cytoplasm"/>
    <property type="evidence" value="ECO:0007669"/>
    <property type="project" value="UniProtKB-SubCell"/>
</dbReference>
<dbReference type="SMART" id="SM00987">
    <property type="entry name" value="UreE_C"/>
    <property type="match status" value="1"/>
</dbReference>
<evidence type="ECO:0000256" key="2">
    <source>
        <dbReference type="ARBA" id="ARBA00002631"/>
    </source>
</evidence>
<evidence type="ECO:0000313" key="13">
    <source>
        <dbReference type="EMBL" id="MBB3109129.1"/>
    </source>
</evidence>
<keyword evidence="13" id="KW-0326">Glycosidase</keyword>
<gene>
    <name evidence="9" type="primary">ung</name>
    <name evidence="13" type="ORF">FHS18_001181</name>
</gene>
<dbReference type="PANTHER" id="PTHR11264:SF0">
    <property type="entry name" value="URACIL-DNA GLYCOSYLASE"/>
    <property type="match status" value="1"/>
</dbReference>
<dbReference type="CDD" id="cd10027">
    <property type="entry name" value="UDG-F1-like"/>
    <property type="match status" value="1"/>
</dbReference>
<accession>A0A7W5AUQ1</accession>
<evidence type="ECO:0000259" key="12">
    <source>
        <dbReference type="SMART" id="SM00986"/>
    </source>
</evidence>
<dbReference type="NCBIfam" id="NF003589">
    <property type="entry name" value="PRK05254.1-2"/>
    <property type="match status" value="1"/>
</dbReference>
<dbReference type="NCBIfam" id="NF003592">
    <property type="entry name" value="PRK05254.1-5"/>
    <property type="match status" value="1"/>
</dbReference>
<organism evidence="13 14">
    <name type="scientific">Paenibacillus phyllosphaerae</name>
    <dbReference type="NCBI Taxonomy" id="274593"/>
    <lineage>
        <taxon>Bacteria</taxon>
        <taxon>Bacillati</taxon>
        <taxon>Bacillota</taxon>
        <taxon>Bacilli</taxon>
        <taxon>Bacillales</taxon>
        <taxon>Paenibacillaceae</taxon>
        <taxon>Paenibacillus</taxon>
    </lineage>
</organism>
<dbReference type="SUPFAM" id="SSF52141">
    <property type="entry name" value="Uracil-DNA glycosylase-like"/>
    <property type="match status" value="1"/>
</dbReference>
<dbReference type="InterPro" id="IPR002043">
    <property type="entry name" value="UDG_fam1"/>
</dbReference>
<dbReference type="EC" id="3.2.2.27" evidence="4 9"/>
<evidence type="ECO:0000256" key="8">
    <source>
        <dbReference type="ARBA" id="ARBA00023204"/>
    </source>
</evidence>
<feature type="domain" description="Uracil-DNA glycosylase-like" evidence="12">
    <location>
        <begin position="50"/>
        <end position="210"/>
    </location>
</feature>
<evidence type="ECO:0000256" key="3">
    <source>
        <dbReference type="ARBA" id="ARBA00008184"/>
    </source>
</evidence>
<protein>
    <recommendedName>
        <fullName evidence="5 9">Uracil-DNA glycosylase</fullName>
        <shortName evidence="9">UDG</shortName>
        <ecNumber evidence="4 9">3.2.2.27</ecNumber>
    </recommendedName>
</protein>
<evidence type="ECO:0000313" key="14">
    <source>
        <dbReference type="Proteomes" id="UP000570361"/>
    </source>
</evidence>
<comment type="catalytic activity">
    <reaction evidence="1 9 11">
        <text>Hydrolyzes single-stranded DNA or mismatched double-stranded DNA and polynucleotides, releasing free uracil.</text>
        <dbReference type="EC" id="3.2.2.27"/>
    </reaction>
</comment>
<dbReference type="Proteomes" id="UP000570361">
    <property type="component" value="Unassembled WGS sequence"/>
</dbReference>
<dbReference type="InterPro" id="IPR018085">
    <property type="entry name" value="Ura-DNA_Glyclase_AS"/>
</dbReference>
<comment type="caution">
    <text evidence="13">The sequence shown here is derived from an EMBL/GenBank/DDBJ whole genome shotgun (WGS) entry which is preliminary data.</text>
</comment>
<dbReference type="Pfam" id="PF03167">
    <property type="entry name" value="UDG"/>
    <property type="match status" value="1"/>
</dbReference>
<name>A0A7W5AUQ1_9BACL</name>
<dbReference type="SMART" id="SM00986">
    <property type="entry name" value="UDG"/>
    <property type="match status" value="1"/>
</dbReference>
<evidence type="ECO:0000256" key="9">
    <source>
        <dbReference type="HAMAP-Rule" id="MF_00148"/>
    </source>
</evidence>
<dbReference type="AlphaFoldDB" id="A0A7W5AUQ1"/>